<accession>A0A0L8II04</accession>
<dbReference type="InterPro" id="IPR027417">
    <property type="entry name" value="P-loop_NTPase"/>
</dbReference>
<evidence type="ECO:0000313" key="1">
    <source>
        <dbReference type="EMBL" id="KOG00664.1"/>
    </source>
</evidence>
<sequence>MEKWISNDDEYDCDDVDEANRKTVTCPYMKITLLYATNVYQGVKLQQKLCNGTRLIVHKLMRNCIEANTLTGCGLGETVFIPCIPVIPSNVPFQFKWLQFPIRVSFAMSINKSQGQTLKIAGLQLQEPCFSHGQLNLGAIV</sequence>
<dbReference type="STRING" id="37653.A0A0L8II04"/>
<reference evidence="1" key="1">
    <citation type="submission" date="2015-07" db="EMBL/GenBank/DDBJ databases">
        <title>MeaNS - Measles Nucleotide Surveillance Program.</title>
        <authorList>
            <person name="Tran T."/>
            <person name="Druce J."/>
        </authorList>
    </citation>
    <scope>NUCLEOTIDE SEQUENCE</scope>
    <source>
        <strain evidence="1">UCB-OBI-ISO-001</strain>
        <tissue evidence="1">Gonad</tissue>
    </source>
</reference>
<proteinExistence type="predicted"/>
<dbReference type="GO" id="GO:0005657">
    <property type="term" value="C:replication fork"/>
    <property type="evidence" value="ECO:0007669"/>
    <property type="project" value="TreeGrafter"/>
</dbReference>
<dbReference type="GO" id="GO:0006260">
    <property type="term" value="P:DNA replication"/>
    <property type="evidence" value="ECO:0007669"/>
    <property type="project" value="TreeGrafter"/>
</dbReference>
<dbReference type="OrthoDB" id="6265497at2759"/>
<dbReference type="EMBL" id="KQ415768">
    <property type="protein sequence ID" value="KOG00664.1"/>
    <property type="molecule type" value="Genomic_DNA"/>
</dbReference>
<dbReference type="AlphaFoldDB" id="A0A0L8II04"/>
<dbReference type="SUPFAM" id="SSF52540">
    <property type="entry name" value="P-loop containing nucleoside triphosphate hydrolases"/>
    <property type="match status" value="1"/>
</dbReference>
<organism evidence="1">
    <name type="scientific">Octopus bimaculoides</name>
    <name type="common">California two-spotted octopus</name>
    <dbReference type="NCBI Taxonomy" id="37653"/>
    <lineage>
        <taxon>Eukaryota</taxon>
        <taxon>Metazoa</taxon>
        <taxon>Spiralia</taxon>
        <taxon>Lophotrochozoa</taxon>
        <taxon>Mollusca</taxon>
        <taxon>Cephalopoda</taxon>
        <taxon>Coleoidea</taxon>
        <taxon>Octopodiformes</taxon>
        <taxon>Octopoda</taxon>
        <taxon>Incirrata</taxon>
        <taxon>Octopodidae</taxon>
        <taxon>Octopus</taxon>
    </lineage>
</organism>
<name>A0A0L8II04_OCTBM</name>
<dbReference type="PANTHER" id="PTHR23274">
    <property type="entry name" value="DNA HELICASE-RELATED"/>
    <property type="match status" value="1"/>
</dbReference>
<gene>
    <name evidence="1" type="ORF">OCBIM_22038857mg</name>
</gene>
<dbReference type="PANTHER" id="PTHR23274:SF48">
    <property type="entry name" value="ATP-DEPENDENT DNA HELICASE"/>
    <property type="match status" value="1"/>
</dbReference>
<evidence type="ECO:0008006" key="2">
    <source>
        <dbReference type="Google" id="ProtNLM"/>
    </source>
</evidence>
<protein>
    <recommendedName>
        <fullName evidence="2">ATP-dependent DNA helicase</fullName>
    </recommendedName>
</protein>